<sequence length="81" mass="9349">MIRTLTRLRHVTGDPLLVRAGRKMVFTPHAQRIRSKTHSVLSDMRAVLNPVYRRGGDRCRALCRLGTCYRFPAWDRIWAGG</sequence>
<evidence type="ECO:0000313" key="2">
    <source>
        <dbReference type="EMBL" id="PCM60696.1"/>
    </source>
</evidence>
<proteinExistence type="predicted"/>
<dbReference type="PROSITE" id="PS50931">
    <property type="entry name" value="HTH_LYSR"/>
    <property type="match status" value="1"/>
</dbReference>
<evidence type="ECO:0000259" key="1">
    <source>
        <dbReference type="PROSITE" id="PS50931"/>
    </source>
</evidence>
<comment type="caution">
    <text evidence="2">The sequence shown here is derived from an EMBL/GenBank/DDBJ whole genome shotgun (WGS) entry which is preliminary data.</text>
</comment>
<dbReference type="Gene3D" id="1.10.10.10">
    <property type="entry name" value="Winged helix-like DNA-binding domain superfamily/Winged helix DNA-binding domain"/>
    <property type="match status" value="1"/>
</dbReference>
<dbReference type="InterPro" id="IPR036388">
    <property type="entry name" value="WH-like_DNA-bd_sf"/>
</dbReference>
<dbReference type="Proteomes" id="UP000217648">
    <property type="component" value="Unassembled WGS sequence"/>
</dbReference>
<reference evidence="2 3" key="1">
    <citation type="submission" date="2017-09" db="EMBL/GenBank/DDBJ databases">
        <title>Mdr eskape-Ghana.</title>
        <authorList>
            <person name="Agyepong N."/>
            <person name="Janice J."/>
            <person name="Samuelsen O."/>
            <person name="Owusu-Ofori A."/>
            <person name="Sundsfjord A."/>
            <person name="Essack S."/>
            <person name="Pedersen T."/>
        </authorList>
    </citation>
    <scope>NUCLEOTIDE SEQUENCE [LARGE SCALE GENOMIC DNA]</scope>
    <source>
        <strain evidence="2 3">46</strain>
    </source>
</reference>
<dbReference type="InterPro" id="IPR036390">
    <property type="entry name" value="WH_DNA-bd_sf"/>
</dbReference>
<protein>
    <recommendedName>
        <fullName evidence="1">HTH lysR-type domain-containing protein</fullName>
    </recommendedName>
</protein>
<accession>A0A2A5MIG5</accession>
<dbReference type="InterPro" id="IPR000847">
    <property type="entry name" value="LysR_HTH_N"/>
</dbReference>
<organism evidence="2 3">
    <name type="scientific">Klebsiella quasipneumoniae</name>
    <dbReference type="NCBI Taxonomy" id="1463165"/>
    <lineage>
        <taxon>Bacteria</taxon>
        <taxon>Pseudomonadati</taxon>
        <taxon>Pseudomonadota</taxon>
        <taxon>Gammaproteobacteria</taxon>
        <taxon>Enterobacterales</taxon>
        <taxon>Enterobacteriaceae</taxon>
        <taxon>Klebsiella/Raoultella group</taxon>
        <taxon>Klebsiella</taxon>
        <taxon>Klebsiella pneumoniae complex</taxon>
    </lineage>
</organism>
<gene>
    <name evidence="2" type="ORF">CP911_15515</name>
</gene>
<name>A0A2A5MIG5_9ENTR</name>
<dbReference type="AlphaFoldDB" id="A0A2A5MIG5"/>
<feature type="domain" description="HTH lysR-type" evidence="1">
    <location>
        <begin position="1"/>
        <end position="27"/>
    </location>
</feature>
<dbReference type="GO" id="GO:0003700">
    <property type="term" value="F:DNA-binding transcription factor activity"/>
    <property type="evidence" value="ECO:0007669"/>
    <property type="project" value="InterPro"/>
</dbReference>
<dbReference type="EMBL" id="NXHG01000008">
    <property type="protein sequence ID" value="PCM60696.1"/>
    <property type="molecule type" value="Genomic_DNA"/>
</dbReference>
<dbReference type="SUPFAM" id="SSF46785">
    <property type="entry name" value="Winged helix' DNA-binding domain"/>
    <property type="match status" value="1"/>
</dbReference>
<evidence type="ECO:0000313" key="3">
    <source>
        <dbReference type="Proteomes" id="UP000217648"/>
    </source>
</evidence>